<gene>
    <name evidence="4" type="ORF">KAJ83_03320</name>
</gene>
<keyword evidence="5" id="KW-1185">Reference proteome</keyword>
<comment type="caution">
    <text evidence="4">The sequence shown here is derived from an EMBL/GenBank/DDBJ whole genome shotgun (WGS) entry which is preliminary data.</text>
</comment>
<sequence length="164" mass="17530">MTMKPIKTILAAGTMTLAVGMGGALSPAFATDDGAGGDEKFSDQVHYSWEEIKAFSAEKSDAAMREGRELVDEMDAALADLEARSDEFAEDAGDAADESWEDTMAKLRDMQRIAAKQADALGDASASAWDDTKEGFHDAANAFAEAYDEAERELDSRTDDNSGS</sequence>
<evidence type="ECO:0000313" key="4">
    <source>
        <dbReference type="EMBL" id="MBP5856023.1"/>
    </source>
</evidence>
<dbReference type="RefSeq" id="WP_210680576.1">
    <property type="nucleotide sequence ID" value="NZ_JAGMWN010000001.1"/>
</dbReference>
<feature type="chain" id="PRO_5035209746" evidence="3">
    <location>
        <begin position="31"/>
        <end position="164"/>
    </location>
</feature>
<feature type="signal peptide" evidence="3">
    <location>
        <begin position="1"/>
        <end position="30"/>
    </location>
</feature>
<dbReference type="EMBL" id="JAGMWN010000001">
    <property type="protein sequence ID" value="MBP5856023.1"/>
    <property type="molecule type" value="Genomic_DNA"/>
</dbReference>
<name>A0A8J7SK68_9PROT</name>
<keyword evidence="1" id="KW-0175">Coiled coil</keyword>
<proteinExistence type="predicted"/>
<feature type="compositionally biased region" description="Basic and acidic residues" evidence="2">
    <location>
        <begin position="153"/>
        <end position="164"/>
    </location>
</feature>
<feature type="coiled-coil region" evidence="1">
    <location>
        <begin position="64"/>
        <end position="91"/>
    </location>
</feature>
<protein>
    <submittedName>
        <fullName evidence="4">Uncharacterized protein</fullName>
    </submittedName>
</protein>
<reference evidence="4" key="1">
    <citation type="submission" date="2021-04" db="EMBL/GenBank/DDBJ databases">
        <authorList>
            <person name="Zhang D.-C."/>
        </authorList>
    </citation>
    <scope>NUCLEOTIDE SEQUENCE</scope>
    <source>
        <strain evidence="4">CGMCC 1.15697</strain>
    </source>
</reference>
<accession>A0A8J7SK68</accession>
<dbReference type="AlphaFoldDB" id="A0A8J7SK68"/>
<evidence type="ECO:0000256" key="3">
    <source>
        <dbReference type="SAM" id="SignalP"/>
    </source>
</evidence>
<dbReference type="Proteomes" id="UP000672602">
    <property type="component" value="Unassembled WGS sequence"/>
</dbReference>
<keyword evidence="3" id="KW-0732">Signal</keyword>
<evidence type="ECO:0000256" key="2">
    <source>
        <dbReference type="SAM" id="MobiDB-lite"/>
    </source>
</evidence>
<evidence type="ECO:0000313" key="5">
    <source>
        <dbReference type="Proteomes" id="UP000672602"/>
    </source>
</evidence>
<feature type="region of interest" description="Disordered" evidence="2">
    <location>
        <begin position="145"/>
        <end position="164"/>
    </location>
</feature>
<evidence type="ECO:0000256" key="1">
    <source>
        <dbReference type="SAM" id="Coils"/>
    </source>
</evidence>
<organism evidence="4 5">
    <name type="scientific">Marivibrio halodurans</name>
    <dbReference type="NCBI Taxonomy" id="2039722"/>
    <lineage>
        <taxon>Bacteria</taxon>
        <taxon>Pseudomonadati</taxon>
        <taxon>Pseudomonadota</taxon>
        <taxon>Alphaproteobacteria</taxon>
        <taxon>Rhodospirillales</taxon>
        <taxon>Rhodospirillaceae</taxon>
        <taxon>Marivibrio</taxon>
    </lineage>
</organism>